<reference evidence="8" key="1">
    <citation type="submission" date="2023-02" db="EMBL/GenBank/DDBJ databases">
        <title>Georgenia sp.10Sc9-8, isolated from a soil sample collected from the Taklamakan desert.</title>
        <authorList>
            <person name="Liu S."/>
        </authorList>
    </citation>
    <scope>NUCLEOTIDE SEQUENCE</scope>
    <source>
        <strain evidence="8">10Sc9-8</strain>
    </source>
</reference>
<evidence type="ECO:0000256" key="2">
    <source>
        <dbReference type="ARBA" id="ARBA00022692"/>
    </source>
</evidence>
<feature type="transmembrane region" description="Helical" evidence="6">
    <location>
        <begin position="603"/>
        <end position="621"/>
    </location>
</feature>
<dbReference type="EMBL" id="JARACI010001190">
    <property type="protein sequence ID" value="MDD9208087.1"/>
    <property type="molecule type" value="Genomic_DNA"/>
</dbReference>
<feature type="transmembrane region" description="Helical" evidence="6">
    <location>
        <begin position="30"/>
        <end position="51"/>
    </location>
</feature>
<dbReference type="PANTHER" id="PTHR42829">
    <property type="entry name" value="NADH-UBIQUINONE OXIDOREDUCTASE CHAIN 5"/>
    <property type="match status" value="1"/>
</dbReference>
<feature type="transmembrane region" description="Helical" evidence="6">
    <location>
        <begin position="254"/>
        <end position="279"/>
    </location>
</feature>
<dbReference type="Pfam" id="PF00361">
    <property type="entry name" value="Proton_antipo_M"/>
    <property type="match status" value="1"/>
</dbReference>
<evidence type="ECO:0000256" key="6">
    <source>
        <dbReference type="SAM" id="Phobius"/>
    </source>
</evidence>
<name>A0ABT5U181_9MICO</name>
<comment type="caution">
    <text evidence="8">The sequence shown here is derived from an EMBL/GenBank/DDBJ whole genome shotgun (WGS) entry which is preliminary data.</text>
</comment>
<evidence type="ECO:0000256" key="4">
    <source>
        <dbReference type="ARBA" id="ARBA00023136"/>
    </source>
</evidence>
<dbReference type="PRINTS" id="PR01434">
    <property type="entry name" value="NADHDHGNASE5"/>
</dbReference>
<organism evidence="8 9">
    <name type="scientific">Georgenia halotolerans</name>
    <dbReference type="NCBI Taxonomy" id="3028317"/>
    <lineage>
        <taxon>Bacteria</taxon>
        <taxon>Bacillati</taxon>
        <taxon>Actinomycetota</taxon>
        <taxon>Actinomycetes</taxon>
        <taxon>Micrococcales</taxon>
        <taxon>Bogoriellaceae</taxon>
        <taxon>Georgenia</taxon>
    </lineage>
</organism>
<gene>
    <name evidence="8" type="ORF">PU560_16670</name>
</gene>
<dbReference type="InterPro" id="IPR001750">
    <property type="entry name" value="ND/Mrp_TM"/>
</dbReference>
<dbReference type="Gene3D" id="1.20.5.2700">
    <property type="match status" value="1"/>
</dbReference>
<feature type="transmembrane region" description="Helical" evidence="6">
    <location>
        <begin position="71"/>
        <end position="90"/>
    </location>
</feature>
<feature type="transmembrane region" description="Helical" evidence="6">
    <location>
        <begin position="196"/>
        <end position="218"/>
    </location>
</feature>
<feature type="transmembrane region" description="Helical" evidence="6">
    <location>
        <begin position="165"/>
        <end position="184"/>
    </location>
</feature>
<evidence type="ECO:0000256" key="5">
    <source>
        <dbReference type="RuleBase" id="RU000320"/>
    </source>
</evidence>
<feature type="transmembrane region" description="Helical" evidence="6">
    <location>
        <begin position="102"/>
        <end position="120"/>
    </location>
</feature>
<keyword evidence="2 5" id="KW-0812">Transmembrane</keyword>
<accession>A0ABT5U181</accession>
<feature type="transmembrane region" description="Helical" evidence="6">
    <location>
        <begin position="451"/>
        <end position="473"/>
    </location>
</feature>
<feature type="transmembrane region" description="Helical" evidence="6">
    <location>
        <begin position="353"/>
        <end position="374"/>
    </location>
</feature>
<protein>
    <submittedName>
        <fullName evidence="8">Proton-conducting transporter membrane subunit</fullName>
    </submittedName>
</protein>
<feature type="transmembrane region" description="Helical" evidence="6">
    <location>
        <begin position="380"/>
        <end position="405"/>
    </location>
</feature>
<evidence type="ECO:0000313" key="8">
    <source>
        <dbReference type="EMBL" id="MDD9208087.1"/>
    </source>
</evidence>
<feature type="transmembrane region" description="Helical" evidence="6">
    <location>
        <begin position="291"/>
        <end position="316"/>
    </location>
</feature>
<feature type="transmembrane region" description="Helical" evidence="6">
    <location>
        <begin position="485"/>
        <end position="505"/>
    </location>
</feature>
<feature type="domain" description="NADH:quinone oxidoreductase/Mrp antiporter transmembrane" evidence="7">
    <location>
        <begin position="120"/>
        <end position="399"/>
    </location>
</feature>
<sequence>MSALLWLLPAVPAAAGTGLLLAGRRADRGAVALSLTVAAGVVVLTSVLAATRPSVMVPFMAGAGFGLGVDTLSALVLVTVSVVALLVLVFAAGEGTEAPARFHGLMLVFLAAVLLTTAATTLPALLFAWEVMGATSYALIGFSWRQESRVSAGLTAFVVTRTADLGMYLAAGVALAGGAGMVLTDLSQAAPGWRDAIAAGLVVAAAGKAAQLPFSFWLSRAMEGPSTVSALLHSAAMVAMGGYVLLRVEPLLQATGWAATATAWLGALTALALGMVALAQRDLKQLLAASTAAQLGFVVLGAGLGATAGGAAHLVAHASTKALLFLVAGAWLSALGTKQLAALRGAGRRWPVVGAAFAVGALALAGVAPLSLWATKDAVLAAALSASPALYIIALAAAALSAAYAGKALALVWRRPDGSGEATITGGAEAIHRHLEQQPTGHVGRWETLPVVILAVGAAGLGLLALPPVGAILRTALGDDTAAPHVWEMVLTAALALVVLALLMVRPRLPEPGFLGGWLGLERAADAVAVRPTLALARVLSRFDDQVLDRAVDSTARAGMVLAQAAAAADRGGVDRLVETVARGARHLGQWARIPQSGQVHQYYAQLTAVLLGVAVLFAVVR</sequence>
<dbReference type="InterPro" id="IPR003945">
    <property type="entry name" value="NU5C-like"/>
</dbReference>
<feature type="transmembrane region" description="Helical" evidence="6">
    <location>
        <begin position="322"/>
        <end position="341"/>
    </location>
</feature>
<feature type="transmembrane region" description="Helical" evidence="6">
    <location>
        <begin position="126"/>
        <end position="144"/>
    </location>
</feature>
<dbReference type="PANTHER" id="PTHR42829:SF1">
    <property type="entry name" value="INORGANIC CARBON TRANSPORTER SUBUNIT DABB-RELATED"/>
    <property type="match status" value="1"/>
</dbReference>
<proteinExistence type="predicted"/>
<evidence type="ECO:0000313" key="9">
    <source>
        <dbReference type="Proteomes" id="UP001165561"/>
    </source>
</evidence>
<comment type="subcellular location">
    <subcellularLocation>
        <location evidence="1">Endomembrane system</location>
        <topology evidence="1">Multi-pass membrane protein</topology>
    </subcellularLocation>
    <subcellularLocation>
        <location evidence="5">Membrane</location>
        <topology evidence="5">Multi-pass membrane protein</topology>
    </subcellularLocation>
</comment>
<keyword evidence="4 6" id="KW-0472">Membrane</keyword>
<evidence type="ECO:0000256" key="1">
    <source>
        <dbReference type="ARBA" id="ARBA00004127"/>
    </source>
</evidence>
<evidence type="ECO:0000256" key="3">
    <source>
        <dbReference type="ARBA" id="ARBA00022989"/>
    </source>
</evidence>
<dbReference type="Proteomes" id="UP001165561">
    <property type="component" value="Unassembled WGS sequence"/>
</dbReference>
<keyword evidence="9" id="KW-1185">Reference proteome</keyword>
<keyword evidence="3 6" id="KW-1133">Transmembrane helix</keyword>
<feature type="transmembrane region" description="Helical" evidence="6">
    <location>
        <begin position="230"/>
        <end position="248"/>
    </location>
</feature>
<feature type="transmembrane region" description="Helical" evidence="6">
    <location>
        <begin position="6"/>
        <end position="23"/>
    </location>
</feature>
<evidence type="ECO:0000259" key="7">
    <source>
        <dbReference type="Pfam" id="PF00361"/>
    </source>
</evidence>